<accession>A0A2K1IMV7</accession>
<dbReference type="OMA" id="HISSGMV"/>
<gene>
    <name evidence="2" type="ORF">PHYPA_026927</name>
</gene>
<evidence type="ECO:0008006" key="5">
    <source>
        <dbReference type="Google" id="ProtNLM"/>
    </source>
</evidence>
<reference evidence="3" key="3">
    <citation type="submission" date="2020-12" db="UniProtKB">
        <authorList>
            <consortium name="EnsemblPlants"/>
        </authorList>
    </citation>
    <scope>IDENTIFICATION</scope>
</reference>
<evidence type="ECO:0000256" key="1">
    <source>
        <dbReference type="SAM" id="MobiDB-lite"/>
    </source>
</evidence>
<dbReference type="PANTHER" id="PTHR15503:SF39">
    <property type="entry name" value="RETROTRANSPOSON-LIKE PROTEIN 1"/>
    <property type="match status" value="1"/>
</dbReference>
<evidence type="ECO:0000313" key="3">
    <source>
        <dbReference type="EnsemblPlants" id="PAC:32902997.CDS.1"/>
    </source>
</evidence>
<dbReference type="EnsemblPlants" id="Pp3c22_9190V3.2">
    <property type="protein sequence ID" value="PAC:32902998.CDS.1"/>
    <property type="gene ID" value="Pp3c22_9190"/>
</dbReference>
<organism evidence="2">
    <name type="scientific">Physcomitrium patens</name>
    <name type="common">Spreading-leaved earth moss</name>
    <name type="synonym">Physcomitrella patens</name>
    <dbReference type="NCBI Taxonomy" id="3218"/>
    <lineage>
        <taxon>Eukaryota</taxon>
        <taxon>Viridiplantae</taxon>
        <taxon>Streptophyta</taxon>
        <taxon>Embryophyta</taxon>
        <taxon>Bryophyta</taxon>
        <taxon>Bryophytina</taxon>
        <taxon>Bryopsida</taxon>
        <taxon>Funariidae</taxon>
        <taxon>Funariales</taxon>
        <taxon>Funariaceae</taxon>
        <taxon>Physcomitrium</taxon>
    </lineage>
</organism>
<reference evidence="2 4" key="2">
    <citation type="journal article" date="2018" name="Plant J.">
        <title>The Physcomitrella patens chromosome-scale assembly reveals moss genome structure and evolution.</title>
        <authorList>
            <person name="Lang D."/>
            <person name="Ullrich K.K."/>
            <person name="Murat F."/>
            <person name="Fuchs J."/>
            <person name="Jenkins J."/>
            <person name="Haas F.B."/>
            <person name="Piednoel M."/>
            <person name="Gundlach H."/>
            <person name="Van Bel M."/>
            <person name="Meyberg R."/>
            <person name="Vives C."/>
            <person name="Morata J."/>
            <person name="Symeonidi A."/>
            <person name="Hiss M."/>
            <person name="Muchero W."/>
            <person name="Kamisugi Y."/>
            <person name="Saleh O."/>
            <person name="Blanc G."/>
            <person name="Decker E.L."/>
            <person name="van Gessel N."/>
            <person name="Grimwood J."/>
            <person name="Hayes R.D."/>
            <person name="Graham S.W."/>
            <person name="Gunter L.E."/>
            <person name="McDaniel S.F."/>
            <person name="Hoernstein S.N.W."/>
            <person name="Larsson A."/>
            <person name="Li F.W."/>
            <person name="Perroud P.F."/>
            <person name="Phillips J."/>
            <person name="Ranjan P."/>
            <person name="Rokshar D.S."/>
            <person name="Rothfels C.J."/>
            <person name="Schneider L."/>
            <person name="Shu S."/>
            <person name="Stevenson D.W."/>
            <person name="Thummler F."/>
            <person name="Tillich M."/>
            <person name="Villarreal Aguilar J.C."/>
            <person name="Widiez T."/>
            <person name="Wong G.K."/>
            <person name="Wymore A."/>
            <person name="Zhang Y."/>
            <person name="Zimmer A.D."/>
            <person name="Quatrano R.S."/>
            <person name="Mayer K.F.X."/>
            <person name="Goodstein D."/>
            <person name="Casacuberta J.M."/>
            <person name="Vandepoele K."/>
            <person name="Reski R."/>
            <person name="Cuming A.C."/>
            <person name="Tuskan G.A."/>
            <person name="Maumus F."/>
            <person name="Salse J."/>
            <person name="Schmutz J."/>
            <person name="Rensing S.A."/>
        </authorList>
    </citation>
    <scope>NUCLEOTIDE SEQUENCE [LARGE SCALE GENOMIC DNA]</scope>
    <source>
        <strain evidence="3 4">cv. Gransden 2004</strain>
    </source>
</reference>
<dbReference type="InParanoid" id="A0A2K1IMV7"/>
<keyword evidence="4" id="KW-1185">Reference proteome</keyword>
<dbReference type="PaxDb" id="3218-PP1S12_46V6.1"/>
<name>A0A2K1IMV7_PHYPA</name>
<dbReference type="Pfam" id="PF13975">
    <property type="entry name" value="gag-asp_proteas"/>
    <property type="match status" value="1"/>
</dbReference>
<evidence type="ECO:0000313" key="2">
    <source>
        <dbReference type="EMBL" id="PNR30611.1"/>
    </source>
</evidence>
<dbReference type="Proteomes" id="UP000006727">
    <property type="component" value="Chromosome 22"/>
</dbReference>
<dbReference type="Gene3D" id="2.40.70.10">
    <property type="entry name" value="Acid Proteases"/>
    <property type="match status" value="1"/>
</dbReference>
<dbReference type="SUPFAM" id="SSF50630">
    <property type="entry name" value="Acid proteases"/>
    <property type="match status" value="1"/>
</dbReference>
<dbReference type="EnsemblPlants" id="Pp3c22_9190V3.1">
    <property type="protein sequence ID" value="PAC:32902997.CDS.1"/>
    <property type="gene ID" value="Pp3c22_9190"/>
</dbReference>
<dbReference type="AlphaFoldDB" id="A0A2K1IMV7"/>
<dbReference type="EMBL" id="ABEU02000022">
    <property type="protein sequence ID" value="PNR30611.1"/>
    <property type="molecule type" value="Genomic_DNA"/>
</dbReference>
<dbReference type="Gramene" id="Pp3c22_9190V3.2">
    <property type="protein sequence ID" value="PAC:32902998.CDS.1"/>
    <property type="gene ID" value="Pp3c22_9190"/>
</dbReference>
<proteinExistence type="predicted"/>
<dbReference type="Gramene" id="Pp3c22_9190V3.1">
    <property type="protein sequence ID" value="PAC:32902997.CDS.1"/>
    <property type="gene ID" value="Pp3c22_9190"/>
</dbReference>
<sequence>MDPEKLGLDCCQGSEERGPTTRQATAKTKLNLSMVTSTAVRPFAIPVTIGCDHRKHHMVALLDSGASSCFIDQKAVKELGLPVVTKLTPANVEIADGSHISSGMVTHETHPVEVVLGDGHRSLVSFNVIKSSYTVVLGLSWLEKHNPQIDWKQRHMHWAQGHRHGGGGVHIATPRAPPPPPAARSSSKRKQRR</sequence>
<feature type="region of interest" description="Disordered" evidence="1">
    <location>
        <begin position="159"/>
        <end position="193"/>
    </location>
</feature>
<evidence type="ECO:0000313" key="4">
    <source>
        <dbReference type="Proteomes" id="UP000006727"/>
    </source>
</evidence>
<dbReference type="PANTHER" id="PTHR15503">
    <property type="entry name" value="LDOC1 RELATED"/>
    <property type="match status" value="1"/>
</dbReference>
<dbReference type="InterPro" id="IPR032567">
    <property type="entry name" value="RTL1-rel"/>
</dbReference>
<reference evidence="2 4" key="1">
    <citation type="journal article" date="2008" name="Science">
        <title>The Physcomitrella genome reveals evolutionary insights into the conquest of land by plants.</title>
        <authorList>
            <person name="Rensing S."/>
            <person name="Lang D."/>
            <person name="Zimmer A."/>
            <person name="Terry A."/>
            <person name="Salamov A."/>
            <person name="Shapiro H."/>
            <person name="Nishiyama T."/>
            <person name="Perroud P.-F."/>
            <person name="Lindquist E."/>
            <person name="Kamisugi Y."/>
            <person name="Tanahashi T."/>
            <person name="Sakakibara K."/>
            <person name="Fujita T."/>
            <person name="Oishi K."/>
            <person name="Shin-I T."/>
            <person name="Kuroki Y."/>
            <person name="Toyoda A."/>
            <person name="Suzuki Y."/>
            <person name="Hashimoto A."/>
            <person name="Yamaguchi K."/>
            <person name="Sugano A."/>
            <person name="Kohara Y."/>
            <person name="Fujiyama A."/>
            <person name="Anterola A."/>
            <person name="Aoki S."/>
            <person name="Ashton N."/>
            <person name="Barbazuk W.B."/>
            <person name="Barker E."/>
            <person name="Bennetzen J."/>
            <person name="Bezanilla M."/>
            <person name="Blankenship R."/>
            <person name="Cho S.H."/>
            <person name="Dutcher S."/>
            <person name="Estelle M."/>
            <person name="Fawcett J.A."/>
            <person name="Gundlach H."/>
            <person name="Hanada K."/>
            <person name="Heyl A."/>
            <person name="Hicks K.A."/>
            <person name="Hugh J."/>
            <person name="Lohr M."/>
            <person name="Mayer K."/>
            <person name="Melkozernov A."/>
            <person name="Murata T."/>
            <person name="Nelson D."/>
            <person name="Pils B."/>
            <person name="Prigge M."/>
            <person name="Reiss B."/>
            <person name="Renner T."/>
            <person name="Rombauts S."/>
            <person name="Rushton P."/>
            <person name="Sanderfoot A."/>
            <person name="Schween G."/>
            <person name="Shiu S.-H."/>
            <person name="Stueber K."/>
            <person name="Theodoulou F.L."/>
            <person name="Tu H."/>
            <person name="Van de Peer Y."/>
            <person name="Verrier P.J."/>
            <person name="Waters E."/>
            <person name="Wood A."/>
            <person name="Yang L."/>
            <person name="Cove D."/>
            <person name="Cuming A."/>
            <person name="Hasebe M."/>
            <person name="Lucas S."/>
            <person name="Mishler D.B."/>
            <person name="Reski R."/>
            <person name="Grigoriev I."/>
            <person name="Quatrano R.S."/>
            <person name="Boore J.L."/>
        </authorList>
    </citation>
    <scope>NUCLEOTIDE SEQUENCE [LARGE SCALE GENOMIC DNA]</scope>
    <source>
        <strain evidence="3 4">cv. Gransden 2004</strain>
    </source>
</reference>
<dbReference type="InterPro" id="IPR021109">
    <property type="entry name" value="Peptidase_aspartic_dom_sf"/>
</dbReference>
<protein>
    <recommendedName>
        <fullName evidence="5">Aspartic peptidase DDI1-type domain-containing protein</fullName>
    </recommendedName>
</protein>
<dbReference type="CDD" id="cd00303">
    <property type="entry name" value="retropepsin_like"/>
    <property type="match status" value="1"/>
</dbReference>